<dbReference type="OrthoDB" id="4436466at2759"/>
<dbReference type="Proteomes" id="UP000283895">
    <property type="component" value="Unassembled WGS sequence"/>
</dbReference>
<gene>
    <name evidence="1" type="ORF">VMCG_09367</name>
</gene>
<keyword evidence="2" id="KW-1185">Reference proteome</keyword>
<name>A0A423VJN8_9PEZI</name>
<comment type="caution">
    <text evidence="1">The sequence shown here is derived from an EMBL/GenBank/DDBJ whole genome shotgun (WGS) entry which is preliminary data.</text>
</comment>
<dbReference type="AlphaFoldDB" id="A0A423VJN8"/>
<dbReference type="STRING" id="356882.A0A423VJN8"/>
<protein>
    <submittedName>
        <fullName evidence="1">Uncharacterized protein</fullName>
    </submittedName>
</protein>
<accession>A0A423VJN8</accession>
<evidence type="ECO:0000313" key="2">
    <source>
        <dbReference type="Proteomes" id="UP000283895"/>
    </source>
</evidence>
<sequence length="388" mass="43586">MAGIQHMPMALFVTAPDLSLEVLNQQIQKLAFDEVAYLWLADSDSPQYSSAPKKGADNRVNEGTYGPLSIFESPFTNKSIPEVAEWLRNAPEDVDLDRRFFAVLDEHSVEDETVQLCRIGDGELEGEKDKVQWYPVKAAGEYFGHIPAGSFDEDLKGYQARQKMGGKPDRSSIATGSAFAAYVAGTTSVIWPLPLDDPIWSSSVYARHNVHNNPSTQDVCIKRIPLSKIRPELLEKEGDLALEFCRGVWSGWGYQLQRRFLATKYQTITPTQLWSPRDLASSTYEPGTQITDHFEVVDKTPNSITVRCGDSPARNPGPREGDGLFVMYAEIDKSRDEVELGLKSCFFNSKSKQDGILGPMPKYMEKAHQWYARLWMVSASRWVTKGLF</sequence>
<organism evidence="1 2">
    <name type="scientific">Cytospora schulzeri</name>
    <dbReference type="NCBI Taxonomy" id="448051"/>
    <lineage>
        <taxon>Eukaryota</taxon>
        <taxon>Fungi</taxon>
        <taxon>Dikarya</taxon>
        <taxon>Ascomycota</taxon>
        <taxon>Pezizomycotina</taxon>
        <taxon>Sordariomycetes</taxon>
        <taxon>Sordariomycetidae</taxon>
        <taxon>Diaporthales</taxon>
        <taxon>Cytosporaceae</taxon>
        <taxon>Cytospora</taxon>
    </lineage>
</organism>
<dbReference type="EMBL" id="LKEA01000057">
    <property type="protein sequence ID" value="ROV91225.1"/>
    <property type="molecule type" value="Genomic_DNA"/>
</dbReference>
<evidence type="ECO:0000313" key="1">
    <source>
        <dbReference type="EMBL" id="ROV91225.1"/>
    </source>
</evidence>
<proteinExistence type="predicted"/>
<reference evidence="1 2" key="1">
    <citation type="submission" date="2015-09" db="EMBL/GenBank/DDBJ databases">
        <title>Host preference determinants of Valsa canker pathogens revealed by comparative genomics.</title>
        <authorList>
            <person name="Yin Z."/>
            <person name="Huang L."/>
        </authorList>
    </citation>
    <scope>NUCLEOTIDE SEQUENCE [LARGE SCALE GENOMIC DNA]</scope>
    <source>
        <strain evidence="1 2">03-1</strain>
    </source>
</reference>